<comment type="caution">
    <text evidence="1">The sequence shown here is derived from an EMBL/GenBank/DDBJ whole genome shotgun (WGS) entry which is preliminary data.</text>
</comment>
<reference evidence="1" key="1">
    <citation type="journal article" date="2020" name="Stud. Mycol.">
        <title>101 Dothideomycetes genomes: a test case for predicting lifestyles and emergence of pathogens.</title>
        <authorList>
            <person name="Haridas S."/>
            <person name="Albert R."/>
            <person name="Binder M."/>
            <person name="Bloem J."/>
            <person name="Labutti K."/>
            <person name="Salamov A."/>
            <person name="Andreopoulos B."/>
            <person name="Baker S."/>
            <person name="Barry K."/>
            <person name="Bills G."/>
            <person name="Bluhm B."/>
            <person name="Cannon C."/>
            <person name="Castanera R."/>
            <person name="Culley D."/>
            <person name="Daum C."/>
            <person name="Ezra D."/>
            <person name="Gonzalez J."/>
            <person name="Henrissat B."/>
            <person name="Kuo A."/>
            <person name="Liang C."/>
            <person name="Lipzen A."/>
            <person name="Lutzoni F."/>
            <person name="Magnuson J."/>
            <person name="Mondo S."/>
            <person name="Nolan M."/>
            <person name="Ohm R."/>
            <person name="Pangilinan J."/>
            <person name="Park H.-J."/>
            <person name="Ramirez L."/>
            <person name="Alfaro M."/>
            <person name="Sun H."/>
            <person name="Tritt A."/>
            <person name="Yoshinaga Y."/>
            <person name="Zwiers L.-H."/>
            <person name="Turgeon B."/>
            <person name="Goodwin S."/>
            <person name="Spatafora J."/>
            <person name="Crous P."/>
            <person name="Grigoriev I."/>
        </authorList>
    </citation>
    <scope>NUCLEOTIDE SEQUENCE</scope>
    <source>
        <strain evidence="1">CBS 260.36</strain>
    </source>
</reference>
<evidence type="ECO:0000313" key="2">
    <source>
        <dbReference type="Proteomes" id="UP000799439"/>
    </source>
</evidence>
<organism evidence="1 2">
    <name type="scientific">Myriangium duriaei CBS 260.36</name>
    <dbReference type="NCBI Taxonomy" id="1168546"/>
    <lineage>
        <taxon>Eukaryota</taxon>
        <taxon>Fungi</taxon>
        <taxon>Dikarya</taxon>
        <taxon>Ascomycota</taxon>
        <taxon>Pezizomycotina</taxon>
        <taxon>Dothideomycetes</taxon>
        <taxon>Dothideomycetidae</taxon>
        <taxon>Myriangiales</taxon>
        <taxon>Myriangiaceae</taxon>
        <taxon>Myriangium</taxon>
    </lineage>
</organism>
<protein>
    <submittedName>
        <fullName evidence="1">Uncharacterized protein</fullName>
    </submittedName>
</protein>
<dbReference type="Proteomes" id="UP000799439">
    <property type="component" value="Unassembled WGS sequence"/>
</dbReference>
<dbReference type="AlphaFoldDB" id="A0A9P4J590"/>
<sequence length="96" mass="10711">MSLPRPSLLAQSSELIPGLAQPIQSNTRPFFFPYPTPRFFYLPKPPPPTFRLSKKASVALSLSPHQSHFTCSFCILLFVSSSTLSLVEFITVARQV</sequence>
<accession>A0A9P4J590</accession>
<gene>
    <name evidence="1" type="ORF">K461DRAFT_78996</name>
</gene>
<keyword evidence="2" id="KW-1185">Reference proteome</keyword>
<dbReference type="EMBL" id="ML996082">
    <property type="protein sequence ID" value="KAF2155662.1"/>
    <property type="molecule type" value="Genomic_DNA"/>
</dbReference>
<evidence type="ECO:0000313" key="1">
    <source>
        <dbReference type="EMBL" id="KAF2155662.1"/>
    </source>
</evidence>
<proteinExistence type="predicted"/>
<name>A0A9P4J590_9PEZI</name>